<organism evidence="3 4">
    <name type="scientific">Lactarius akahatsu</name>
    <dbReference type="NCBI Taxonomy" id="416441"/>
    <lineage>
        <taxon>Eukaryota</taxon>
        <taxon>Fungi</taxon>
        <taxon>Dikarya</taxon>
        <taxon>Basidiomycota</taxon>
        <taxon>Agaricomycotina</taxon>
        <taxon>Agaricomycetes</taxon>
        <taxon>Russulales</taxon>
        <taxon>Russulaceae</taxon>
        <taxon>Lactarius</taxon>
    </lineage>
</organism>
<keyword evidence="2" id="KW-0812">Transmembrane</keyword>
<evidence type="ECO:0000313" key="3">
    <source>
        <dbReference type="EMBL" id="KAH8998710.1"/>
    </source>
</evidence>
<evidence type="ECO:0000256" key="2">
    <source>
        <dbReference type="SAM" id="Phobius"/>
    </source>
</evidence>
<gene>
    <name evidence="3" type="ORF">EDB92DRAFT_1202254</name>
</gene>
<feature type="transmembrane region" description="Helical" evidence="2">
    <location>
        <begin position="122"/>
        <end position="139"/>
    </location>
</feature>
<reference evidence="3" key="1">
    <citation type="submission" date="2022-01" db="EMBL/GenBank/DDBJ databases">
        <title>Comparative genomics reveals a dynamic genome evolution in the ectomycorrhizal milk-cap (Lactarius) mushrooms.</title>
        <authorList>
            <consortium name="DOE Joint Genome Institute"/>
            <person name="Lebreton A."/>
            <person name="Tang N."/>
            <person name="Kuo A."/>
            <person name="LaButti K."/>
            <person name="Drula E."/>
            <person name="Barry K."/>
            <person name="Clum A."/>
            <person name="Lipzen A."/>
            <person name="Mousain D."/>
            <person name="Ng V."/>
            <person name="Wang R."/>
            <person name="Wang X."/>
            <person name="Dai Y."/>
            <person name="Henrissat B."/>
            <person name="Grigoriev I.V."/>
            <person name="Guerin-Laguette A."/>
            <person name="Yu F."/>
            <person name="Martin F.M."/>
        </authorList>
    </citation>
    <scope>NUCLEOTIDE SEQUENCE</scope>
    <source>
        <strain evidence="3">QP</strain>
    </source>
</reference>
<comment type="caution">
    <text evidence="3">The sequence shown here is derived from an EMBL/GenBank/DDBJ whole genome shotgun (WGS) entry which is preliminary data.</text>
</comment>
<evidence type="ECO:0000256" key="1">
    <source>
        <dbReference type="SAM" id="MobiDB-lite"/>
    </source>
</evidence>
<feature type="transmembrane region" description="Helical" evidence="2">
    <location>
        <begin position="89"/>
        <end position="110"/>
    </location>
</feature>
<name>A0AAD4LN09_9AGAM</name>
<dbReference type="Proteomes" id="UP001201163">
    <property type="component" value="Unassembled WGS sequence"/>
</dbReference>
<keyword evidence="2" id="KW-1133">Transmembrane helix</keyword>
<dbReference type="EMBL" id="JAKELL010000005">
    <property type="protein sequence ID" value="KAH8998710.1"/>
    <property type="molecule type" value="Genomic_DNA"/>
</dbReference>
<feature type="transmembrane region" description="Helical" evidence="2">
    <location>
        <begin position="145"/>
        <end position="165"/>
    </location>
</feature>
<keyword evidence="2" id="KW-0472">Membrane</keyword>
<accession>A0AAD4LN09</accession>
<feature type="transmembrane region" description="Helical" evidence="2">
    <location>
        <begin position="49"/>
        <end position="69"/>
    </location>
</feature>
<protein>
    <submittedName>
        <fullName evidence="3">Uncharacterized protein</fullName>
    </submittedName>
</protein>
<sequence>MPDVRKRTPFSFAGDSDDSLRDTAVLDDQEQEQVVQTLKTENDASDRQIWLLLRVVMGFLSFLHALYIFRRENPLNPFLSNAEPPRIPFDVLLALLHTVIVLSLVVFPRLDGHVQGTRTHYSRLYAAAAIAPAYCALTGQGLTNFVWWSFALTAIVLHHSFYTLIRQGGASISQLQELKYDARGA</sequence>
<keyword evidence="4" id="KW-1185">Reference proteome</keyword>
<dbReference type="AlphaFoldDB" id="A0AAD4LN09"/>
<feature type="region of interest" description="Disordered" evidence="1">
    <location>
        <begin position="1"/>
        <end position="20"/>
    </location>
</feature>
<proteinExistence type="predicted"/>
<evidence type="ECO:0000313" key="4">
    <source>
        <dbReference type="Proteomes" id="UP001201163"/>
    </source>
</evidence>